<dbReference type="AlphaFoldDB" id="A0A6J8BFJ5"/>
<dbReference type="InterPro" id="IPR057617">
    <property type="entry name" value="PML_C"/>
</dbReference>
<keyword evidence="4" id="KW-0378">Hydrolase</keyword>
<keyword evidence="6" id="KW-0460">Magnesium</keyword>
<keyword evidence="2" id="KW-0540">Nuclease</keyword>
<keyword evidence="9" id="KW-0472">Membrane</keyword>
<feature type="region of interest" description="Disordered" evidence="8">
    <location>
        <begin position="222"/>
        <end position="249"/>
    </location>
</feature>
<evidence type="ECO:0000256" key="4">
    <source>
        <dbReference type="ARBA" id="ARBA00022801"/>
    </source>
</evidence>
<dbReference type="GO" id="GO:0008296">
    <property type="term" value="F:3'-5'-DNA exonuclease activity"/>
    <property type="evidence" value="ECO:0007669"/>
    <property type="project" value="TreeGrafter"/>
</dbReference>
<dbReference type="GO" id="GO:0003676">
    <property type="term" value="F:nucleic acid binding"/>
    <property type="evidence" value="ECO:0007669"/>
    <property type="project" value="InterPro"/>
</dbReference>
<dbReference type="SUPFAM" id="SSF53098">
    <property type="entry name" value="Ribonuclease H-like"/>
    <property type="match status" value="1"/>
</dbReference>
<dbReference type="GO" id="GO:0046872">
    <property type="term" value="F:metal ion binding"/>
    <property type="evidence" value="ECO:0007669"/>
    <property type="project" value="UniProtKB-KW"/>
</dbReference>
<keyword evidence="9" id="KW-1133">Transmembrane helix</keyword>
<dbReference type="InterPro" id="IPR012337">
    <property type="entry name" value="RNaseH-like_sf"/>
</dbReference>
<evidence type="ECO:0000259" key="10">
    <source>
        <dbReference type="SMART" id="SM00479"/>
    </source>
</evidence>
<evidence type="ECO:0000256" key="8">
    <source>
        <dbReference type="SAM" id="MobiDB-lite"/>
    </source>
</evidence>
<comment type="similarity">
    <text evidence="7">Belongs to the exonuclease superfamily. TREX family.</text>
</comment>
<evidence type="ECO:0000256" key="7">
    <source>
        <dbReference type="ARBA" id="ARBA00025769"/>
    </source>
</evidence>
<proteinExistence type="inferred from homology"/>
<dbReference type="InterPro" id="IPR013520">
    <property type="entry name" value="Ribonucl_H"/>
</dbReference>
<comment type="cofactor">
    <cofactor evidence="1">
        <name>Mg(2+)</name>
        <dbReference type="ChEBI" id="CHEBI:18420"/>
    </cofactor>
</comment>
<feature type="compositionally biased region" description="Basic and acidic residues" evidence="8">
    <location>
        <begin position="112"/>
        <end position="129"/>
    </location>
</feature>
<protein>
    <recommendedName>
        <fullName evidence="10">Exonuclease domain-containing protein</fullName>
    </recommendedName>
</protein>
<sequence length="911" mass="103332">MYHCFRYLPYSILLFYGTIIVKHHKAEIYGSQCNKLRDSKTSHSLKIHQPFDIVFNAGLILSVTVLYCLIGRTIYRKTNLSKPHQIEHDEDFHNNTCEIKTTENTLYSTELHTTENKSMTDVDSPKEINKSVSSTCGDSPTEDERSSSKVYDHHHHTKIGKKITMIDALGGPQRVNNVLSTLNLPPISHKNLKVMERRTGEMIEGFANLSMDQRCREAFEAEKSNAAEDENGTENMPDTNTDSHTDMTDTNLNTRNESVPAVNFSGMTVCADHGWQKRGFDSLTGHTFLMSKREFGNKVIKTIVKHRTCGTCKWWKRNRPGRKPRPHRCVWNHRGSARLMENQAGMQAVKELLEKGTPVKTIEGDGDNTLIARLKSELNLTVTKKFDKNHTIKNIVSRLYDLQKNNKNLKISSLVIRHLTNQSNIFAKNQGQPDHMKNNLEALIPHQFGDHNLCQPRFCGYKRQPGVKYLHRSLPYKAPLSDPVLREKLQNLFEPVISKAASYADLGSSQACEHANREASLRAPKHLHYGESESLDFRVKASAACINEGRNYLSERKKGKKKSKLPEQKLRRLKLKEERITSKGACEATEGASYESKISFSEQAEDIERIPDAIPKPLYTVVPSLNNPTFVIIDLETTDLIRRNIIPHIVQIAAKEHRTRTSFNRYIPPQLPMSNEAEKVTGIVWDGQKLFYKGAELNFVNIKVAISDFFMWLNQFSNAVLEAHNGKNFSVLSTAVYNCNMYDNFTQILMGFVDSLAVFRSGFPKIEKYNQPFLAQHFCKEEYNAHNAVDDVNMLDKILIAANVTSELLLKQCYHSNSHLLQENFIKAKAKNLPSFHPLIASGVMKMTTAENIAGSGLNCAHLKLIYVRKGEDGLIDVLMSKNACGKPRVSNDKKLMCSVVQKMGKMFSEL</sequence>
<dbReference type="Pfam" id="PF00929">
    <property type="entry name" value="RNase_T"/>
    <property type="match status" value="1"/>
</dbReference>
<organism evidence="11 12">
    <name type="scientific">Mytilus coruscus</name>
    <name type="common">Sea mussel</name>
    <dbReference type="NCBI Taxonomy" id="42192"/>
    <lineage>
        <taxon>Eukaryota</taxon>
        <taxon>Metazoa</taxon>
        <taxon>Spiralia</taxon>
        <taxon>Lophotrochozoa</taxon>
        <taxon>Mollusca</taxon>
        <taxon>Bivalvia</taxon>
        <taxon>Autobranchia</taxon>
        <taxon>Pteriomorphia</taxon>
        <taxon>Mytilida</taxon>
        <taxon>Mytiloidea</taxon>
        <taxon>Mytilidae</taxon>
        <taxon>Mytilinae</taxon>
        <taxon>Mytilus</taxon>
    </lineage>
</organism>
<feature type="compositionally biased region" description="Basic and acidic residues" evidence="8">
    <location>
        <begin position="142"/>
        <end position="151"/>
    </location>
</feature>
<dbReference type="EMBL" id="CACVKT020003242">
    <property type="protein sequence ID" value="CAC5382532.1"/>
    <property type="molecule type" value="Genomic_DNA"/>
</dbReference>
<name>A0A6J8BFJ5_MYTCO</name>
<keyword evidence="9" id="KW-0812">Transmembrane</keyword>
<evidence type="ECO:0000256" key="5">
    <source>
        <dbReference type="ARBA" id="ARBA00022839"/>
    </source>
</evidence>
<dbReference type="CDD" id="cd06127">
    <property type="entry name" value="DEDDh"/>
    <property type="match status" value="1"/>
</dbReference>
<dbReference type="InterPro" id="IPR049012">
    <property type="entry name" value="Mutator_transp_dom"/>
</dbReference>
<dbReference type="PANTHER" id="PTHR13058:SF22">
    <property type="entry name" value="EXODEOXYRIBONUCLEASE III"/>
    <property type="match status" value="1"/>
</dbReference>
<dbReference type="SMART" id="SM00479">
    <property type="entry name" value="EXOIII"/>
    <property type="match status" value="1"/>
</dbReference>
<gene>
    <name evidence="11" type="ORF">MCOR_18353</name>
</gene>
<feature type="region of interest" description="Disordered" evidence="8">
    <location>
        <begin position="112"/>
        <end position="156"/>
    </location>
</feature>
<dbReference type="InterPro" id="IPR036397">
    <property type="entry name" value="RNaseH_sf"/>
</dbReference>
<evidence type="ECO:0000313" key="11">
    <source>
        <dbReference type="EMBL" id="CAC5382532.1"/>
    </source>
</evidence>
<dbReference type="OrthoDB" id="6141277at2759"/>
<keyword evidence="5" id="KW-0269">Exonuclease</keyword>
<dbReference type="GO" id="GO:0006308">
    <property type="term" value="P:DNA catabolic process"/>
    <property type="evidence" value="ECO:0007669"/>
    <property type="project" value="TreeGrafter"/>
</dbReference>
<feature type="transmembrane region" description="Helical" evidence="9">
    <location>
        <begin position="53"/>
        <end position="75"/>
    </location>
</feature>
<dbReference type="InterPro" id="IPR040393">
    <property type="entry name" value="TREX1/2"/>
</dbReference>
<dbReference type="Proteomes" id="UP000507470">
    <property type="component" value="Unassembled WGS sequence"/>
</dbReference>
<keyword evidence="12" id="KW-1185">Reference proteome</keyword>
<dbReference type="GO" id="GO:0005737">
    <property type="term" value="C:cytoplasm"/>
    <property type="evidence" value="ECO:0007669"/>
    <property type="project" value="TreeGrafter"/>
</dbReference>
<evidence type="ECO:0000256" key="3">
    <source>
        <dbReference type="ARBA" id="ARBA00022723"/>
    </source>
</evidence>
<dbReference type="Gene3D" id="3.30.420.10">
    <property type="entry name" value="Ribonuclease H-like superfamily/Ribonuclease H"/>
    <property type="match status" value="1"/>
</dbReference>
<reference evidence="11 12" key="1">
    <citation type="submission" date="2020-06" db="EMBL/GenBank/DDBJ databases">
        <authorList>
            <person name="Li R."/>
            <person name="Bekaert M."/>
        </authorList>
    </citation>
    <scope>NUCLEOTIDE SEQUENCE [LARGE SCALE GENOMIC DNA]</scope>
    <source>
        <strain evidence="12">wild</strain>
    </source>
</reference>
<feature type="domain" description="Exonuclease" evidence="10">
    <location>
        <begin position="629"/>
        <end position="808"/>
    </location>
</feature>
<evidence type="ECO:0000256" key="1">
    <source>
        <dbReference type="ARBA" id="ARBA00001946"/>
    </source>
</evidence>
<evidence type="ECO:0000313" key="12">
    <source>
        <dbReference type="Proteomes" id="UP000507470"/>
    </source>
</evidence>
<dbReference type="PANTHER" id="PTHR13058">
    <property type="entry name" value="THREE PRIME REPAIR EXONUCLEASE 1, 2"/>
    <property type="match status" value="1"/>
</dbReference>
<keyword evidence="3" id="KW-0479">Metal-binding</keyword>
<evidence type="ECO:0000256" key="9">
    <source>
        <dbReference type="SAM" id="Phobius"/>
    </source>
</evidence>
<evidence type="ECO:0000256" key="2">
    <source>
        <dbReference type="ARBA" id="ARBA00022722"/>
    </source>
</evidence>
<evidence type="ECO:0000256" key="6">
    <source>
        <dbReference type="ARBA" id="ARBA00022842"/>
    </source>
</evidence>
<dbReference type="Pfam" id="PF20700">
    <property type="entry name" value="Mutator"/>
    <property type="match status" value="2"/>
</dbReference>
<accession>A0A6J8BFJ5</accession>
<dbReference type="Pfam" id="PF25244">
    <property type="entry name" value="PML_C"/>
    <property type="match status" value="1"/>
</dbReference>